<dbReference type="InterPro" id="IPR057666">
    <property type="entry name" value="DrpA_SLOG"/>
</dbReference>
<proteinExistence type="inferred from homology"/>
<keyword evidence="4" id="KW-1185">Reference proteome</keyword>
<dbReference type="PANTHER" id="PTHR43022:SF1">
    <property type="entry name" value="PROTEIN SMF"/>
    <property type="match status" value="1"/>
</dbReference>
<protein>
    <submittedName>
        <fullName evidence="3">DNA-protecting protein DprA</fullName>
    </submittedName>
</protein>
<evidence type="ECO:0000259" key="2">
    <source>
        <dbReference type="Pfam" id="PF02481"/>
    </source>
</evidence>
<dbReference type="RefSeq" id="WP_147824574.1">
    <property type="nucleotide sequence ID" value="NZ_BAAARG010000001.1"/>
</dbReference>
<dbReference type="GO" id="GO:0009294">
    <property type="term" value="P:DNA-mediated transformation"/>
    <property type="evidence" value="ECO:0007669"/>
    <property type="project" value="InterPro"/>
</dbReference>
<evidence type="ECO:0000313" key="3">
    <source>
        <dbReference type="EMBL" id="TXK05763.1"/>
    </source>
</evidence>
<dbReference type="OrthoDB" id="9785707at2"/>
<dbReference type="NCBIfam" id="TIGR00732">
    <property type="entry name" value="dprA"/>
    <property type="match status" value="1"/>
</dbReference>
<dbReference type="SUPFAM" id="SSF102405">
    <property type="entry name" value="MCP/YpsA-like"/>
    <property type="match status" value="1"/>
</dbReference>
<reference evidence="3 4" key="1">
    <citation type="submission" date="2019-08" db="EMBL/GenBank/DDBJ databases">
        <authorList>
            <person name="Dong K."/>
        </authorList>
    </citation>
    <scope>NUCLEOTIDE SEQUENCE [LARGE SCALE GENOMIC DNA]</scope>
    <source>
        <strain evidence="3 4">M4-8</strain>
    </source>
</reference>
<accession>A0A5C8HRT6</accession>
<dbReference type="InterPro" id="IPR003488">
    <property type="entry name" value="DprA"/>
</dbReference>
<comment type="caution">
    <text evidence="3">The sequence shown here is derived from an EMBL/GenBank/DDBJ whole genome shotgun (WGS) entry which is preliminary data.</text>
</comment>
<dbReference type="Gene3D" id="1.10.10.10">
    <property type="entry name" value="Winged helix-like DNA-binding domain superfamily/Winged helix DNA-binding domain"/>
    <property type="match status" value="1"/>
</dbReference>
<dbReference type="Gene3D" id="3.40.50.450">
    <property type="match status" value="1"/>
</dbReference>
<comment type="similarity">
    <text evidence="1">Belongs to the DprA/Smf family.</text>
</comment>
<name>A0A5C8HRT6_9MICO</name>
<sequence>MNDERRQDAAARVILSLLAEPGDADIGALVTTYGAPKAVDIIRTGTHPPDVPQRTWTAATARWAPRLGVLDGHDQRERARRADARLVIPGDDEWPDAVDDLGVHAPLLLWVRGDATLLSSAQSVALVGARAATGYGEHVAGEFADALARGGASVVSGGAYGIDGAAHRAALGAGGVTIAVMAGGVDRPYPAGHAHLLAQIARAGVVASELPLGVAPSRWRFLSRNRVIAAMTDATVVVEAGWRSGSLNTAGHAASLGRPLGAVPGPITSPASMGCHRLMREFDAACVTTPEEIRELAGWLDEAATPERGADGDAGSATNRLIDALSVRAARDIDELARRTGQPRDEVQATVGLLMLEGALLAVDGGYVLANVPEGRG</sequence>
<feature type="domain" description="Smf/DprA SLOG" evidence="2">
    <location>
        <begin position="86"/>
        <end position="295"/>
    </location>
</feature>
<dbReference type="EMBL" id="VRSW01000001">
    <property type="protein sequence ID" value="TXK05763.1"/>
    <property type="molecule type" value="Genomic_DNA"/>
</dbReference>
<dbReference type="Proteomes" id="UP000321196">
    <property type="component" value="Unassembled WGS sequence"/>
</dbReference>
<dbReference type="PANTHER" id="PTHR43022">
    <property type="entry name" value="PROTEIN SMF"/>
    <property type="match status" value="1"/>
</dbReference>
<dbReference type="Pfam" id="PF02481">
    <property type="entry name" value="DNA_processg_A"/>
    <property type="match status" value="1"/>
</dbReference>
<evidence type="ECO:0000313" key="4">
    <source>
        <dbReference type="Proteomes" id="UP000321196"/>
    </source>
</evidence>
<gene>
    <name evidence="3" type="primary">dprA</name>
    <name evidence="3" type="ORF">FVP60_01895</name>
</gene>
<evidence type="ECO:0000256" key="1">
    <source>
        <dbReference type="ARBA" id="ARBA00006525"/>
    </source>
</evidence>
<organism evidence="3 4">
    <name type="scientific">Microbacterium mitrae</name>
    <dbReference type="NCBI Taxonomy" id="664640"/>
    <lineage>
        <taxon>Bacteria</taxon>
        <taxon>Bacillati</taxon>
        <taxon>Actinomycetota</taxon>
        <taxon>Actinomycetes</taxon>
        <taxon>Micrococcales</taxon>
        <taxon>Microbacteriaceae</taxon>
        <taxon>Microbacterium</taxon>
    </lineage>
</organism>
<dbReference type="InterPro" id="IPR036388">
    <property type="entry name" value="WH-like_DNA-bd_sf"/>
</dbReference>
<dbReference type="AlphaFoldDB" id="A0A5C8HRT6"/>